<dbReference type="OrthoDB" id="71500at2759"/>
<dbReference type="eggNOG" id="KOG4722">
    <property type="taxonomic scope" value="Eukaryota"/>
</dbReference>
<keyword evidence="2" id="KW-1185">Reference proteome</keyword>
<dbReference type="InParanoid" id="E3LLP7"/>
<accession>E3LLP7</accession>
<dbReference type="HOGENOM" id="CLU_538884_0_0_1"/>
<evidence type="ECO:0000313" key="2">
    <source>
        <dbReference type="Proteomes" id="UP000008281"/>
    </source>
</evidence>
<organism evidence="2">
    <name type="scientific">Caenorhabditis remanei</name>
    <name type="common">Caenorhabditis vulgaris</name>
    <dbReference type="NCBI Taxonomy" id="31234"/>
    <lineage>
        <taxon>Eukaryota</taxon>
        <taxon>Metazoa</taxon>
        <taxon>Ecdysozoa</taxon>
        <taxon>Nematoda</taxon>
        <taxon>Chromadorea</taxon>
        <taxon>Rhabditida</taxon>
        <taxon>Rhabditina</taxon>
        <taxon>Rhabditomorpha</taxon>
        <taxon>Rhabditoidea</taxon>
        <taxon>Rhabditidae</taxon>
        <taxon>Peloderinae</taxon>
        <taxon>Caenorhabditis</taxon>
    </lineage>
</organism>
<sequence>MLTSGSQVEELKRHLFGIFKISNKVMKEGETENEKSMREGKMMKAREALEKIQLTESLPGPLSSPRNRTKFVREFNMTIDKLISSTPGKIDEKVQENVEKALSDLVQAVDSDQKMQESCLNLDQFCALQGPQKLIDLLLDWTKNGLSLRLCIRICHSLCVFLKDPRVAYAVIFKPELLKLVDKVIELILTLKIEESEKSVLKVSKTNQPDTKSPQLSALLDVLSTCLKSASQRIAHLSLQTQPLKHQLKLNKELQKLDHQVLEAIFAVGDVLTFSINSDDIRNALSRSKGPVLLATRILGLAEHANQEFLSQVSTAILEHVYIVKRAAELPGKLENVDHKSVDGLVSMVISSYSQNSAIMKSCFIKNSENLIMMIVLIEDSMWKCAQRIREQGNIGERPWGTLTKDEELLCKLSQQLGNVVGNMEQWQKRSAMVSWTTGNSSCLHILLHKIPIRLLAIGKHSKRIVPTVTDKIMDRLTNSEKSQMFGDMSSDWFFENSLFPGRSST</sequence>
<dbReference type="AlphaFoldDB" id="E3LLP7"/>
<reference evidence="1" key="1">
    <citation type="submission" date="2007-07" db="EMBL/GenBank/DDBJ databases">
        <title>PCAP assembly of the Caenorhabditis remanei genome.</title>
        <authorList>
            <consortium name="The Caenorhabditis remanei Sequencing Consortium"/>
            <person name="Wilson R.K."/>
        </authorList>
    </citation>
    <scope>NUCLEOTIDE SEQUENCE [LARGE SCALE GENOMIC DNA]</scope>
    <source>
        <strain evidence="1">PB4641</strain>
    </source>
</reference>
<proteinExistence type="predicted"/>
<dbReference type="Proteomes" id="UP000008281">
    <property type="component" value="Unassembled WGS sequence"/>
</dbReference>
<gene>
    <name evidence="1" type="ORF">CRE_28240</name>
</gene>
<evidence type="ECO:0000313" key="1">
    <source>
        <dbReference type="EMBL" id="EFP02744.1"/>
    </source>
</evidence>
<dbReference type="STRING" id="31234.E3LLP7"/>
<protein>
    <submittedName>
        <fullName evidence="1">Uncharacterized protein</fullName>
    </submittedName>
</protein>
<name>E3LLP7_CAERE</name>
<dbReference type="EMBL" id="DS268411">
    <property type="protein sequence ID" value="EFP02744.1"/>
    <property type="molecule type" value="Genomic_DNA"/>
</dbReference>